<evidence type="ECO:0000313" key="1">
    <source>
        <dbReference type="EMBL" id="KAG5524519.1"/>
    </source>
</evidence>
<evidence type="ECO:0000313" key="2">
    <source>
        <dbReference type="Proteomes" id="UP000823749"/>
    </source>
</evidence>
<accession>A0AAV6IBV6</accession>
<comment type="caution">
    <text evidence="1">The sequence shown here is derived from an EMBL/GenBank/DDBJ whole genome shotgun (WGS) entry which is preliminary data.</text>
</comment>
<organism evidence="1 2">
    <name type="scientific">Rhododendron griersonianum</name>
    <dbReference type="NCBI Taxonomy" id="479676"/>
    <lineage>
        <taxon>Eukaryota</taxon>
        <taxon>Viridiplantae</taxon>
        <taxon>Streptophyta</taxon>
        <taxon>Embryophyta</taxon>
        <taxon>Tracheophyta</taxon>
        <taxon>Spermatophyta</taxon>
        <taxon>Magnoliopsida</taxon>
        <taxon>eudicotyledons</taxon>
        <taxon>Gunneridae</taxon>
        <taxon>Pentapetalae</taxon>
        <taxon>asterids</taxon>
        <taxon>Ericales</taxon>
        <taxon>Ericaceae</taxon>
        <taxon>Ericoideae</taxon>
        <taxon>Rhodoreae</taxon>
        <taxon>Rhododendron</taxon>
    </lineage>
</organism>
<keyword evidence="2" id="KW-1185">Reference proteome</keyword>
<sequence>MVRGDVESGSKAVMNTSIWVLPAHQWRRATYLSGSSDSFWQKVEAFVPEAEIPAKPLSLVPEVLPEEADLIPPSSVLHFRMERGDIHSCFVNYEATSHAPVHWRDWVEAVLGNPDSM</sequence>
<protein>
    <submittedName>
        <fullName evidence="1">Uncharacterized protein</fullName>
    </submittedName>
</protein>
<dbReference type="AlphaFoldDB" id="A0AAV6IBV6"/>
<gene>
    <name evidence="1" type="ORF">RHGRI_031250</name>
</gene>
<reference evidence="1" key="1">
    <citation type="submission" date="2020-08" db="EMBL/GenBank/DDBJ databases">
        <title>Plant Genome Project.</title>
        <authorList>
            <person name="Zhang R.-G."/>
        </authorList>
    </citation>
    <scope>NUCLEOTIDE SEQUENCE</scope>
    <source>
        <strain evidence="1">WSP0</strain>
        <tissue evidence="1">Leaf</tissue>
    </source>
</reference>
<proteinExistence type="predicted"/>
<name>A0AAV6IBV6_9ERIC</name>
<dbReference type="EMBL" id="JACTNZ010000011">
    <property type="protein sequence ID" value="KAG5524519.1"/>
    <property type="molecule type" value="Genomic_DNA"/>
</dbReference>
<dbReference type="Proteomes" id="UP000823749">
    <property type="component" value="Chromosome 11"/>
</dbReference>